<accession>A0AAV1K528</accession>
<dbReference type="EMBL" id="CAVLEF010000283">
    <property type="protein sequence ID" value="CAK1556148.1"/>
    <property type="molecule type" value="Genomic_DNA"/>
</dbReference>
<sequence length="103" mass="11631">MRWKSLEEKALRTIVFCYDSASWQRGFGDPTPSFNDKKMRTGEAGVNNVIVLVLLAPVDNGIKPRMCTVHCKSVRALMQWCKTIHHFPCTVAPFSIVVMASME</sequence>
<protein>
    <submittedName>
        <fullName evidence="1">Uncharacterized protein</fullName>
    </submittedName>
</protein>
<keyword evidence="2" id="KW-1185">Reference proteome</keyword>
<proteinExistence type="predicted"/>
<evidence type="ECO:0000313" key="2">
    <source>
        <dbReference type="Proteomes" id="UP001497472"/>
    </source>
</evidence>
<evidence type="ECO:0000313" key="1">
    <source>
        <dbReference type="EMBL" id="CAK1556148.1"/>
    </source>
</evidence>
<dbReference type="Proteomes" id="UP001497472">
    <property type="component" value="Unassembled WGS sequence"/>
</dbReference>
<organism evidence="1 2">
    <name type="scientific">Leptosia nina</name>
    <dbReference type="NCBI Taxonomy" id="320188"/>
    <lineage>
        <taxon>Eukaryota</taxon>
        <taxon>Metazoa</taxon>
        <taxon>Ecdysozoa</taxon>
        <taxon>Arthropoda</taxon>
        <taxon>Hexapoda</taxon>
        <taxon>Insecta</taxon>
        <taxon>Pterygota</taxon>
        <taxon>Neoptera</taxon>
        <taxon>Endopterygota</taxon>
        <taxon>Lepidoptera</taxon>
        <taxon>Glossata</taxon>
        <taxon>Ditrysia</taxon>
        <taxon>Papilionoidea</taxon>
        <taxon>Pieridae</taxon>
        <taxon>Pierinae</taxon>
        <taxon>Leptosia</taxon>
    </lineage>
</organism>
<reference evidence="1 2" key="1">
    <citation type="submission" date="2023-11" db="EMBL/GenBank/DDBJ databases">
        <authorList>
            <person name="Okamura Y."/>
        </authorList>
    </citation>
    <scope>NUCLEOTIDE SEQUENCE [LARGE SCALE GENOMIC DNA]</scope>
</reference>
<name>A0AAV1K528_9NEOP</name>
<dbReference type="AlphaFoldDB" id="A0AAV1K528"/>
<comment type="caution">
    <text evidence="1">The sequence shown here is derived from an EMBL/GenBank/DDBJ whole genome shotgun (WGS) entry which is preliminary data.</text>
</comment>
<gene>
    <name evidence="1" type="ORF">LNINA_LOCUS14915</name>
</gene>